<dbReference type="RefSeq" id="WP_013485104.1">
    <property type="nucleotide sequence ID" value="NC_014828.1"/>
</dbReference>
<evidence type="ECO:0000313" key="3">
    <source>
        <dbReference type="Proteomes" id="UP000001551"/>
    </source>
</evidence>
<feature type="region of interest" description="Disordered" evidence="1">
    <location>
        <begin position="30"/>
        <end position="67"/>
    </location>
</feature>
<keyword evidence="3" id="KW-1185">Reference proteome</keyword>
<dbReference type="STRING" id="663278.Ethha_1192"/>
<evidence type="ECO:0008006" key="4">
    <source>
        <dbReference type="Google" id="ProtNLM"/>
    </source>
</evidence>
<sequence length="67" mass="7378">MDEKTAWYLFETTGNIEAYMLYQDLATGWQAGRSGPRSPSKVRRNTDRKPAGTGGAGEAPPPFSVRM</sequence>
<organism evidence="2 3">
    <name type="scientific">Ethanoligenens harbinense (strain DSM 18485 / JCM 12961 / CGMCC 1.5033 / YUAN-3)</name>
    <dbReference type="NCBI Taxonomy" id="663278"/>
    <lineage>
        <taxon>Bacteria</taxon>
        <taxon>Bacillati</taxon>
        <taxon>Bacillota</taxon>
        <taxon>Clostridia</taxon>
        <taxon>Eubacteriales</taxon>
        <taxon>Oscillospiraceae</taxon>
        <taxon>Ethanoligenens</taxon>
    </lineage>
</organism>
<dbReference type="Proteomes" id="UP000001551">
    <property type="component" value="Chromosome"/>
</dbReference>
<dbReference type="KEGG" id="eha:Ethha_1192"/>
<dbReference type="InterPro" id="IPR025617">
    <property type="entry name" value="YqzL"/>
</dbReference>
<dbReference type="Pfam" id="PF14006">
    <property type="entry name" value="YqzL"/>
    <property type="match status" value="1"/>
</dbReference>
<evidence type="ECO:0000256" key="1">
    <source>
        <dbReference type="SAM" id="MobiDB-lite"/>
    </source>
</evidence>
<accession>E6U537</accession>
<name>E6U537_ETHHY</name>
<protein>
    <recommendedName>
        <fullName evidence="4">YqzL family protein</fullName>
    </recommendedName>
</protein>
<dbReference type="EMBL" id="CP002400">
    <property type="protein sequence ID" value="ADU26743.1"/>
    <property type="molecule type" value="Genomic_DNA"/>
</dbReference>
<dbReference type="HOGENOM" id="CLU_2806032_0_0_9"/>
<proteinExistence type="predicted"/>
<reference evidence="2 3" key="1">
    <citation type="submission" date="2010-12" db="EMBL/GenBank/DDBJ databases">
        <title>Complete sequence of Ethanoligenens harbinense YUAN-3.</title>
        <authorList>
            <person name="Lucas S."/>
            <person name="Copeland A."/>
            <person name="Lapidus A."/>
            <person name="Cheng J.-F."/>
            <person name="Bruce D."/>
            <person name="Goodwin L."/>
            <person name="Pitluck S."/>
            <person name="Chertkov O."/>
            <person name="Misra M."/>
            <person name="Detter J.C."/>
            <person name="Han C."/>
            <person name="Tapia R."/>
            <person name="Land M."/>
            <person name="Hauser L."/>
            <person name="Jeffries C."/>
            <person name="Kyrpides N."/>
            <person name="Ivanova N."/>
            <person name="Mikhailova N."/>
            <person name="Wang A."/>
            <person name="Mouttaki H."/>
            <person name="He Z."/>
            <person name="Zhou J."/>
            <person name="Hemme C.L."/>
            <person name="Woyke T."/>
        </authorList>
    </citation>
    <scope>NUCLEOTIDE SEQUENCE [LARGE SCALE GENOMIC DNA]</scope>
    <source>
        <strain evidence="3">DSM 18485 / JCM 12961 / CGMCC 1.5033 / YUAN-3</strain>
    </source>
</reference>
<dbReference type="AlphaFoldDB" id="E6U537"/>
<gene>
    <name evidence="2" type="ordered locus">Ethha_1192</name>
</gene>
<evidence type="ECO:0000313" key="2">
    <source>
        <dbReference type="EMBL" id="ADU26743.1"/>
    </source>
</evidence>